<dbReference type="Pfam" id="PF08982">
    <property type="entry name" value="AtaL"/>
    <property type="match status" value="1"/>
</dbReference>
<name>A0A8H4J6R5_9PEZI</name>
<organism evidence="1 2">
    <name type="scientific">Botryosphaeria dothidea</name>
    <dbReference type="NCBI Taxonomy" id="55169"/>
    <lineage>
        <taxon>Eukaryota</taxon>
        <taxon>Fungi</taxon>
        <taxon>Dikarya</taxon>
        <taxon>Ascomycota</taxon>
        <taxon>Pezizomycotina</taxon>
        <taxon>Dothideomycetes</taxon>
        <taxon>Dothideomycetes incertae sedis</taxon>
        <taxon>Botryosphaeriales</taxon>
        <taxon>Botryosphaeriaceae</taxon>
        <taxon>Botryosphaeria</taxon>
    </lineage>
</organism>
<evidence type="ECO:0008006" key="3">
    <source>
        <dbReference type="Google" id="ProtNLM"/>
    </source>
</evidence>
<evidence type="ECO:0000313" key="1">
    <source>
        <dbReference type="EMBL" id="KAF4314132.1"/>
    </source>
</evidence>
<keyword evidence="2" id="KW-1185">Reference proteome</keyword>
<accession>A0A8H4J6R5</accession>
<reference evidence="1" key="1">
    <citation type="submission" date="2020-04" db="EMBL/GenBank/DDBJ databases">
        <title>Genome Assembly and Annotation of Botryosphaeria dothidea sdau 11-99, a Latent Pathogen of Apple Fruit Ring Rot in China.</title>
        <authorList>
            <person name="Yu C."/>
            <person name="Diao Y."/>
            <person name="Lu Q."/>
            <person name="Zhao J."/>
            <person name="Cui S."/>
            <person name="Peng C."/>
            <person name="He B."/>
            <person name="Liu H."/>
        </authorList>
    </citation>
    <scope>NUCLEOTIDE SEQUENCE [LARGE SCALE GENOMIC DNA]</scope>
    <source>
        <strain evidence="1">Sdau11-99</strain>
    </source>
</reference>
<dbReference type="Gene3D" id="3.30.530.20">
    <property type="match status" value="1"/>
</dbReference>
<protein>
    <recommendedName>
        <fullName evidence="3">DUF1857-domain-containing protein</fullName>
    </recommendedName>
</protein>
<comment type="caution">
    <text evidence="1">The sequence shown here is derived from an EMBL/GenBank/DDBJ whole genome shotgun (WGS) entry which is preliminary data.</text>
</comment>
<gene>
    <name evidence="1" type="ORF">GTA08_BOTSDO01055</name>
</gene>
<dbReference type="CDD" id="cd08863">
    <property type="entry name" value="SRPBCC_DUF1857"/>
    <property type="match status" value="1"/>
</dbReference>
<dbReference type="OrthoDB" id="2320332at2759"/>
<dbReference type="InterPro" id="IPR023393">
    <property type="entry name" value="START-like_dom_sf"/>
</dbReference>
<proteinExistence type="predicted"/>
<dbReference type="EMBL" id="WWBZ02000001">
    <property type="protein sequence ID" value="KAF4314132.1"/>
    <property type="molecule type" value="Genomic_DNA"/>
</dbReference>
<dbReference type="AlphaFoldDB" id="A0A8H4J6R5"/>
<dbReference type="InterPro" id="IPR015075">
    <property type="entry name" value="AtaL"/>
</dbReference>
<dbReference type="Proteomes" id="UP000572817">
    <property type="component" value="Unassembled WGS sequence"/>
</dbReference>
<sequence length="168" mass="18068">MVVINIAFTAPINPPGATPVLTIEQVWAGLQHKIRHAEAFVPVILSTTVLSESTDPVDSVPTVVREATFKEGFHPGGNPKVKETCKSYGPSRVDFHQPDGSTISNIISTDADGGLNMTYSFSWKHDGVEQGSEEEKGLREKHAGGARIAVEKSIEAMRAMVQDGTIKA</sequence>
<dbReference type="SUPFAM" id="SSF55961">
    <property type="entry name" value="Bet v1-like"/>
    <property type="match status" value="1"/>
</dbReference>
<evidence type="ECO:0000313" key="2">
    <source>
        <dbReference type="Proteomes" id="UP000572817"/>
    </source>
</evidence>